<keyword evidence="9" id="KW-1185">Reference proteome</keyword>
<evidence type="ECO:0000256" key="3">
    <source>
        <dbReference type="ARBA" id="ARBA00023082"/>
    </source>
</evidence>
<dbReference type="InterPro" id="IPR038637">
    <property type="entry name" value="NPCBM_sf"/>
</dbReference>
<evidence type="ECO:0000256" key="6">
    <source>
        <dbReference type="SAM" id="MobiDB-lite"/>
    </source>
</evidence>
<dbReference type="InterPro" id="IPR013324">
    <property type="entry name" value="RNA_pol_sigma_r3/r4-like"/>
</dbReference>
<dbReference type="EMBL" id="FOET01000020">
    <property type="protein sequence ID" value="SEQ93605.1"/>
    <property type="molecule type" value="Genomic_DNA"/>
</dbReference>
<keyword evidence="4" id="KW-0238">DNA-binding</keyword>
<proteinExistence type="inferred from homology"/>
<dbReference type="Gene3D" id="1.10.10.10">
    <property type="entry name" value="Winged helix-like DNA-binding domain superfamily/Winged helix DNA-binding domain"/>
    <property type="match status" value="1"/>
</dbReference>
<comment type="similarity">
    <text evidence="1">Belongs to the sigma-70 factor family. ECF subfamily.</text>
</comment>
<dbReference type="InterPro" id="IPR036388">
    <property type="entry name" value="WH-like_DNA-bd_sf"/>
</dbReference>
<dbReference type="GO" id="GO:0016987">
    <property type="term" value="F:sigma factor activity"/>
    <property type="evidence" value="ECO:0007669"/>
    <property type="project" value="UniProtKB-KW"/>
</dbReference>
<evidence type="ECO:0000256" key="4">
    <source>
        <dbReference type="ARBA" id="ARBA00023125"/>
    </source>
</evidence>
<name>A0A1H9K437_9ACTN</name>
<reference evidence="9" key="1">
    <citation type="submission" date="2016-10" db="EMBL/GenBank/DDBJ databases">
        <authorList>
            <person name="Varghese N."/>
            <person name="Submissions S."/>
        </authorList>
    </citation>
    <scope>NUCLEOTIDE SEQUENCE [LARGE SCALE GENOMIC DNA]</scope>
    <source>
        <strain evidence="9">CGMCC 4.3519</strain>
    </source>
</reference>
<keyword evidence="2" id="KW-0805">Transcription regulation</keyword>
<protein>
    <submittedName>
        <fullName evidence="8">RNA polymerase sigma factor, sigma-70 family</fullName>
    </submittedName>
</protein>
<accession>A0A1H9K437</accession>
<gene>
    <name evidence="8" type="ORF">SAMN05216481_120104</name>
</gene>
<dbReference type="PANTHER" id="PTHR43133:SF8">
    <property type="entry name" value="RNA POLYMERASE SIGMA FACTOR HI_1459-RELATED"/>
    <property type="match status" value="1"/>
</dbReference>
<dbReference type="InterPro" id="IPR008979">
    <property type="entry name" value="Galactose-bd-like_sf"/>
</dbReference>
<dbReference type="Proteomes" id="UP000199055">
    <property type="component" value="Unassembled WGS sequence"/>
</dbReference>
<dbReference type="PANTHER" id="PTHR43133">
    <property type="entry name" value="RNA POLYMERASE ECF-TYPE SIGMA FACTO"/>
    <property type="match status" value="1"/>
</dbReference>
<evidence type="ECO:0000256" key="1">
    <source>
        <dbReference type="ARBA" id="ARBA00010641"/>
    </source>
</evidence>
<dbReference type="STRING" id="403935.SAMN05216481_120104"/>
<dbReference type="InterPro" id="IPR013222">
    <property type="entry name" value="Glyco_hyd_98_carb-bd"/>
</dbReference>
<evidence type="ECO:0000313" key="8">
    <source>
        <dbReference type="EMBL" id="SEQ93605.1"/>
    </source>
</evidence>
<keyword evidence="5" id="KW-0804">Transcription</keyword>
<feature type="domain" description="Glycosyl hydrolase family 98 putative carbohydrate-binding module" evidence="7">
    <location>
        <begin position="479"/>
        <end position="619"/>
    </location>
</feature>
<feature type="compositionally biased region" description="Low complexity" evidence="6">
    <location>
        <begin position="359"/>
        <end position="377"/>
    </location>
</feature>
<dbReference type="SUPFAM" id="SSF49785">
    <property type="entry name" value="Galactose-binding domain-like"/>
    <property type="match status" value="1"/>
</dbReference>
<feature type="compositionally biased region" description="Low complexity" evidence="6">
    <location>
        <begin position="419"/>
        <end position="452"/>
    </location>
</feature>
<dbReference type="InterPro" id="IPR013325">
    <property type="entry name" value="RNA_pol_sigma_r2"/>
</dbReference>
<feature type="compositionally biased region" description="Gly residues" evidence="6">
    <location>
        <begin position="378"/>
        <end position="392"/>
    </location>
</feature>
<feature type="region of interest" description="Disordered" evidence="6">
    <location>
        <begin position="359"/>
        <end position="501"/>
    </location>
</feature>
<evidence type="ECO:0000256" key="5">
    <source>
        <dbReference type="ARBA" id="ARBA00023163"/>
    </source>
</evidence>
<dbReference type="RefSeq" id="WP_093663146.1">
    <property type="nucleotide sequence ID" value="NZ_FOET01000020.1"/>
</dbReference>
<dbReference type="SMART" id="SM00776">
    <property type="entry name" value="NPCBM"/>
    <property type="match status" value="1"/>
</dbReference>
<evidence type="ECO:0000259" key="7">
    <source>
        <dbReference type="SMART" id="SM00776"/>
    </source>
</evidence>
<dbReference type="InterPro" id="IPR007627">
    <property type="entry name" value="RNA_pol_sigma70_r2"/>
</dbReference>
<dbReference type="SUPFAM" id="SSF88946">
    <property type="entry name" value="Sigma2 domain of RNA polymerase sigma factors"/>
    <property type="match status" value="1"/>
</dbReference>
<organism evidence="8 9">
    <name type="scientific">Streptomyces radiopugnans</name>
    <dbReference type="NCBI Taxonomy" id="403935"/>
    <lineage>
        <taxon>Bacteria</taxon>
        <taxon>Bacillati</taxon>
        <taxon>Actinomycetota</taxon>
        <taxon>Actinomycetes</taxon>
        <taxon>Kitasatosporales</taxon>
        <taxon>Streptomycetaceae</taxon>
        <taxon>Streptomyces</taxon>
    </lineage>
</organism>
<dbReference type="AlphaFoldDB" id="A0A1H9K437"/>
<evidence type="ECO:0000256" key="2">
    <source>
        <dbReference type="ARBA" id="ARBA00023015"/>
    </source>
</evidence>
<dbReference type="SUPFAM" id="SSF88659">
    <property type="entry name" value="Sigma3 and sigma4 domains of RNA polymerase sigma factors"/>
    <property type="match status" value="1"/>
</dbReference>
<dbReference type="Gene3D" id="2.60.120.1060">
    <property type="entry name" value="NPCBM/NEW2 domain"/>
    <property type="match status" value="1"/>
</dbReference>
<dbReference type="GO" id="GO:0006352">
    <property type="term" value="P:DNA-templated transcription initiation"/>
    <property type="evidence" value="ECO:0007669"/>
    <property type="project" value="InterPro"/>
</dbReference>
<feature type="compositionally biased region" description="Basic and acidic residues" evidence="6">
    <location>
        <begin position="404"/>
        <end position="418"/>
    </location>
</feature>
<keyword evidence="3" id="KW-0731">Sigma factor</keyword>
<evidence type="ECO:0000313" key="9">
    <source>
        <dbReference type="Proteomes" id="UP000199055"/>
    </source>
</evidence>
<dbReference type="InterPro" id="IPR039425">
    <property type="entry name" value="RNA_pol_sigma-70-like"/>
</dbReference>
<dbReference type="Gene3D" id="1.10.1740.10">
    <property type="match status" value="1"/>
</dbReference>
<dbReference type="Pfam" id="PF04542">
    <property type="entry name" value="Sigma70_r2"/>
    <property type="match status" value="1"/>
</dbReference>
<sequence length="620" mass="63274">MPGDAELVSRMRGGDTGAYEELYRRHADAVRRYVRHCCRDAATANDLTDEVFARTLLAVRGGAGPDTAVRTHLLAAVRDVAAAWTGTSGWDLLVEDFAVFAAAAESPGGGESFGADAHVRAMCRAERSTAVRAFRDLPERWQVVLWHTVIEEEAPREVAPLLGVTEDAVVTLAQRAKEGLQQSYLTAHTAGARAAGGDCARRADRLGTYVRGGLRARADRGLRRHLERCAGCRSAALGARDVCERLRVMLPLAVVGWGADVYSPYPVVGSAQAYAAQVYGVQAYGVHGGVEEGCAAEAYPLVGPAGAVGPAASSGGLDGTAGGGAVFDGLGSTAKAGVTAGVMAAAVATALTLALVTDGQRPRGPYQGPGARPSAAGAPGGAETGAETGAGTGRSRAQTVLPREAADGGKGVPDREADPPGSLSEPEPGPGAPSAAGSAQAPGAGTSSAGSGPVPGGTDGPAAGPTSGPAPEPTSRPSAATVHRLDRLPRGGGSDGPYVREGSSWLWQRSELRVNGRDRGYGVTVSARSSVTVDLGGACTSFDALAGVDDLTALRGAVRFSVHGDGVRLWESGVVRRGEEPVPVHVPLAGVRTLRLVVEPNGVLDSAVMADWVQARFGCR</sequence>
<dbReference type="GO" id="GO:0003677">
    <property type="term" value="F:DNA binding"/>
    <property type="evidence" value="ECO:0007669"/>
    <property type="project" value="UniProtKB-KW"/>
</dbReference>
<dbReference type="Pfam" id="PF08305">
    <property type="entry name" value="NPCBM"/>
    <property type="match status" value="1"/>
</dbReference>